<name>A0A4Q7AHP4_9GAMM</name>
<dbReference type="AlphaFoldDB" id="A0A4Q7AHP4"/>
<sequence>MKKIIISLSLCLVGCSETNYESNRFYQEARAIFQDYPYKIVYGQTNTESILLNLEIDKKDITIADLNQLKLKIVQRGWDYNYDLDDYYWSYCSDTSHDAIQIYYPNEKVVKDRNGDYFSGSLNPNVVHIWMTNYKSDDHHQETTECKAAHG</sequence>
<gene>
    <name evidence="1" type="ORF">EXU28_13215</name>
</gene>
<organism evidence="1 2">
    <name type="scientific">Acinetobacter wuhouensis</name>
    <dbReference type="NCBI Taxonomy" id="1879050"/>
    <lineage>
        <taxon>Bacteria</taxon>
        <taxon>Pseudomonadati</taxon>
        <taxon>Pseudomonadota</taxon>
        <taxon>Gammaproteobacteria</taxon>
        <taxon>Moraxellales</taxon>
        <taxon>Moraxellaceae</taxon>
        <taxon>Acinetobacter</taxon>
    </lineage>
</organism>
<dbReference type="EMBL" id="SGSQ01000020">
    <property type="protein sequence ID" value="RZG45044.1"/>
    <property type="molecule type" value="Genomic_DNA"/>
</dbReference>
<comment type="caution">
    <text evidence="1">The sequence shown here is derived from an EMBL/GenBank/DDBJ whole genome shotgun (WGS) entry which is preliminary data.</text>
</comment>
<reference evidence="1 2" key="1">
    <citation type="submission" date="2019-02" db="EMBL/GenBank/DDBJ databases">
        <title>The Batch Genome Submission of Acinetobacter spp. strains.</title>
        <authorList>
            <person name="Qin J."/>
            <person name="Hu Y."/>
            <person name="Ye H."/>
            <person name="Wei L."/>
            <person name="Feng Y."/>
            <person name="Zong Z."/>
        </authorList>
    </citation>
    <scope>NUCLEOTIDE SEQUENCE [LARGE SCALE GENOMIC DNA]</scope>
    <source>
        <strain evidence="1 2">WCHAW060049</strain>
    </source>
</reference>
<dbReference type="Proteomes" id="UP000293863">
    <property type="component" value="Unassembled WGS sequence"/>
</dbReference>
<protein>
    <submittedName>
        <fullName evidence="1">Uncharacterized protein</fullName>
    </submittedName>
</protein>
<dbReference type="RefSeq" id="WP_130131313.1">
    <property type="nucleotide sequence ID" value="NZ_SGSQ01000020.1"/>
</dbReference>
<evidence type="ECO:0000313" key="2">
    <source>
        <dbReference type="Proteomes" id="UP000293863"/>
    </source>
</evidence>
<keyword evidence="2" id="KW-1185">Reference proteome</keyword>
<evidence type="ECO:0000313" key="1">
    <source>
        <dbReference type="EMBL" id="RZG45044.1"/>
    </source>
</evidence>
<proteinExistence type="predicted"/>
<accession>A0A4Q7AHP4</accession>